<keyword evidence="8" id="KW-0411">Iron-sulfur</keyword>
<dbReference type="SUPFAM" id="SSF102114">
    <property type="entry name" value="Radical SAM enzymes"/>
    <property type="match status" value="1"/>
</dbReference>
<dbReference type="InterPro" id="IPR002792">
    <property type="entry name" value="TRAM_dom"/>
</dbReference>
<dbReference type="FunFam" id="3.40.50.12160:FF:000003">
    <property type="entry name" value="CDK5 regulatory subunit-associated protein 1"/>
    <property type="match status" value="1"/>
</dbReference>
<evidence type="ECO:0000256" key="12">
    <source>
        <dbReference type="ARBA" id="ARBA00081141"/>
    </source>
</evidence>
<comment type="function">
    <text evidence="2">Catalyzes the methylthiolation of N6-(dimethylallyl)adenosine (i(6)A), leading to the formation of 2-methylthio-N6-(dimethylallyl)adenosine (ms(2)i(6)A) at position 37 in tRNAs that read codons beginning with uridine.</text>
</comment>
<dbReference type="PANTHER" id="PTHR43020:SF2">
    <property type="entry name" value="MITOCHONDRIAL TRNA METHYLTHIOTRANSFERASE CDK5RAP1"/>
    <property type="match status" value="1"/>
</dbReference>
<feature type="domain" description="TRAM" evidence="13">
    <location>
        <begin position="356"/>
        <end position="419"/>
    </location>
</feature>
<evidence type="ECO:0000256" key="1">
    <source>
        <dbReference type="ARBA" id="ARBA00001966"/>
    </source>
</evidence>
<dbReference type="InterPro" id="IPR058240">
    <property type="entry name" value="rSAM_sf"/>
</dbReference>
<reference evidence="16" key="1">
    <citation type="submission" date="2017-02" db="EMBL/GenBank/DDBJ databases">
        <title>Delving into the versatile metabolic prowess of the omnipresent phylum Bacteroidetes.</title>
        <authorList>
            <person name="Nobu M.K."/>
            <person name="Mei R."/>
            <person name="Narihiro T."/>
            <person name="Kuroda K."/>
            <person name="Liu W.-T."/>
        </authorList>
    </citation>
    <scope>NUCLEOTIDE SEQUENCE</scope>
    <source>
        <strain evidence="16">ADurb.Bin131</strain>
    </source>
</reference>
<dbReference type="PROSITE" id="PS01278">
    <property type="entry name" value="MTTASE_RADICAL"/>
    <property type="match status" value="1"/>
</dbReference>
<evidence type="ECO:0000256" key="10">
    <source>
        <dbReference type="ARBA" id="ARBA00068570"/>
    </source>
</evidence>
<proteinExistence type="predicted"/>
<evidence type="ECO:0000259" key="14">
    <source>
        <dbReference type="PROSITE" id="PS51449"/>
    </source>
</evidence>
<dbReference type="AlphaFoldDB" id="A0A1V6C635"/>
<dbReference type="CDD" id="cd01335">
    <property type="entry name" value="Radical_SAM"/>
    <property type="match status" value="1"/>
</dbReference>
<keyword evidence="5" id="KW-0949">S-adenosyl-L-methionine</keyword>
<keyword evidence="3" id="KW-0004">4Fe-4S</keyword>
<dbReference type="Proteomes" id="UP000485562">
    <property type="component" value="Unassembled WGS sequence"/>
</dbReference>
<dbReference type="GO" id="GO:0035597">
    <property type="term" value="F:tRNA-2-methylthio-N(6)-dimethylallyladenosine(37) synthase activity"/>
    <property type="evidence" value="ECO:0007669"/>
    <property type="project" value="UniProtKB-EC"/>
</dbReference>
<evidence type="ECO:0000256" key="8">
    <source>
        <dbReference type="ARBA" id="ARBA00023014"/>
    </source>
</evidence>
<dbReference type="PROSITE" id="PS51449">
    <property type="entry name" value="MTTASE_N"/>
    <property type="match status" value="1"/>
</dbReference>
<evidence type="ECO:0000256" key="9">
    <source>
        <dbReference type="ARBA" id="ARBA00033765"/>
    </source>
</evidence>
<dbReference type="Pfam" id="PF04055">
    <property type="entry name" value="Radical_SAM"/>
    <property type="match status" value="1"/>
</dbReference>
<comment type="cofactor">
    <cofactor evidence="1">
        <name>[4Fe-4S] cluster</name>
        <dbReference type="ChEBI" id="CHEBI:49883"/>
    </cofactor>
</comment>
<evidence type="ECO:0000256" key="6">
    <source>
        <dbReference type="ARBA" id="ARBA00022723"/>
    </source>
</evidence>
<comment type="caution">
    <text evidence="16">The sequence shown here is derived from an EMBL/GenBank/DDBJ whole genome shotgun (WGS) entry which is preliminary data.</text>
</comment>
<evidence type="ECO:0000256" key="11">
    <source>
        <dbReference type="ARBA" id="ARBA00080698"/>
    </source>
</evidence>
<protein>
    <recommendedName>
        <fullName evidence="10">tRNA-2-methylthio-N(6)-dimethylallyladenosine synthase</fullName>
        <ecNumber evidence="9">2.8.4.3</ecNumber>
    </recommendedName>
    <alternativeName>
        <fullName evidence="12">(Dimethylallyl)adenosine tRNA methylthiotransferase MiaB</fullName>
    </alternativeName>
    <alternativeName>
        <fullName evidence="11">tRNA-i(6)A37 methylthiotransferase</fullName>
    </alternativeName>
</protein>
<evidence type="ECO:0000313" key="16">
    <source>
        <dbReference type="EMBL" id="OQB72290.1"/>
    </source>
</evidence>
<keyword evidence="6" id="KW-0479">Metal-binding</keyword>
<evidence type="ECO:0000256" key="5">
    <source>
        <dbReference type="ARBA" id="ARBA00022691"/>
    </source>
</evidence>
<evidence type="ECO:0000259" key="15">
    <source>
        <dbReference type="PROSITE" id="PS51918"/>
    </source>
</evidence>
<dbReference type="SFLD" id="SFLDG01061">
    <property type="entry name" value="methylthiotransferase"/>
    <property type="match status" value="1"/>
</dbReference>
<evidence type="ECO:0000256" key="2">
    <source>
        <dbReference type="ARBA" id="ARBA00003234"/>
    </source>
</evidence>
<dbReference type="Gene3D" id="3.80.30.20">
    <property type="entry name" value="tm_1862 like domain"/>
    <property type="match status" value="1"/>
</dbReference>
<dbReference type="GO" id="GO:0051539">
    <property type="term" value="F:4 iron, 4 sulfur cluster binding"/>
    <property type="evidence" value="ECO:0007669"/>
    <property type="project" value="UniProtKB-KW"/>
</dbReference>
<dbReference type="PROSITE" id="PS51918">
    <property type="entry name" value="RADICAL_SAM"/>
    <property type="match status" value="1"/>
</dbReference>
<feature type="domain" description="Radical SAM core" evidence="15">
    <location>
        <begin position="123"/>
        <end position="353"/>
    </location>
</feature>
<dbReference type="NCBIfam" id="TIGR00089">
    <property type="entry name" value="MiaB/RimO family radical SAM methylthiotransferase"/>
    <property type="match status" value="1"/>
</dbReference>
<gene>
    <name evidence="16" type="primary">miaB</name>
    <name evidence="16" type="ORF">BWX89_01371</name>
</gene>
<dbReference type="Pfam" id="PF00919">
    <property type="entry name" value="UPF0004"/>
    <property type="match status" value="1"/>
</dbReference>
<sequence>MNFADAERLRRVLVGSGWKETENPEEASALLAISCSIRQKAENRVLSFLSSYKHLKKKGTVLCLLGCTANLYGEEILKRFPFIDVVCGPNHISYIPQILENPITKKMVLTGENSSPFMELVESNEETSMMIPITKGCNNFCSYCVVPMARGRLQSKDPQKILKEIKSSVNRGVRYVVLLGQNVNEYGKDFKNKCDFGDLLSDVCKINGLLRVGFLTSHPEDTSKKILQIMAENQNVIRRLHIPLQSGSNKILRNMNRKYTVEKFLNVVEMARNLMPDISITSDILLGFPEETDSDFNETLKIVEKVRFSELYIFKYSPRPGTKAYLLKDNVSKEEKEHRHRTLLETQKKISNEIMQSFSGKTCEVFIERKSIKKQNHFIGKNIQDFPVILEGTEDIIGKIVRTKIFNHSDGFLCGSKLEEYQ</sequence>
<dbReference type="NCBIfam" id="TIGR01574">
    <property type="entry name" value="miaB-methiolase"/>
    <property type="match status" value="1"/>
</dbReference>
<evidence type="ECO:0000256" key="7">
    <source>
        <dbReference type="ARBA" id="ARBA00023004"/>
    </source>
</evidence>
<keyword evidence="7" id="KW-0408">Iron</keyword>
<dbReference type="InterPro" id="IPR007197">
    <property type="entry name" value="rSAM"/>
</dbReference>
<dbReference type="SMART" id="SM00729">
    <property type="entry name" value="Elp3"/>
    <property type="match status" value="1"/>
</dbReference>
<name>A0A1V6C635_UNCT6</name>
<dbReference type="InterPro" id="IPR020612">
    <property type="entry name" value="Methylthiotransferase_CS"/>
</dbReference>
<dbReference type="InterPro" id="IPR006638">
    <property type="entry name" value="Elp3/MiaA/NifB-like_rSAM"/>
</dbReference>
<dbReference type="FunFam" id="3.80.30.20:FF:000001">
    <property type="entry name" value="tRNA-2-methylthio-N(6)-dimethylallyladenosine synthase 2"/>
    <property type="match status" value="1"/>
</dbReference>
<dbReference type="Gene3D" id="3.40.50.12160">
    <property type="entry name" value="Methylthiotransferase, N-terminal domain"/>
    <property type="match status" value="1"/>
</dbReference>
<evidence type="ECO:0000256" key="3">
    <source>
        <dbReference type="ARBA" id="ARBA00022485"/>
    </source>
</evidence>
<evidence type="ECO:0000256" key="4">
    <source>
        <dbReference type="ARBA" id="ARBA00022679"/>
    </source>
</evidence>
<keyword evidence="4 16" id="KW-0808">Transferase</keyword>
<organism evidence="16">
    <name type="scientific">candidate division TA06 bacterium ADurb.Bin131</name>
    <dbReference type="NCBI Taxonomy" id="1852827"/>
    <lineage>
        <taxon>Bacteria</taxon>
        <taxon>Bacteria division TA06</taxon>
    </lineage>
</organism>
<dbReference type="EC" id="2.8.4.3" evidence="9"/>
<dbReference type="InterPro" id="IPR013848">
    <property type="entry name" value="Methylthiotransferase_N"/>
</dbReference>
<dbReference type="SFLD" id="SFLDG01082">
    <property type="entry name" value="B12-binding_domain_containing"/>
    <property type="match status" value="1"/>
</dbReference>
<accession>A0A1V6C635</accession>
<dbReference type="Pfam" id="PF01938">
    <property type="entry name" value="TRAM"/>
    <property type="match status" value="1"/>
</dbReference>
<dbReference type="GO" id="GO:0005829">
    <property type="term" value="C:cytosol"/>
    <property type="evidence" value="ECO:0007669"/>
    <property type="project" value="TreeGrafter"/>
</dbReference>
<evidence type="ECO:0000259" key="13">
    <source>
        <dbReference type="PROSITE" id="PS50926"/>
    </source>
</evidence>
<dbReference type="PROSITE" id="PS50926">
    <property type="entry name" value="TRAM"/>
    <property type="match status" value="1"/>
</dbReference>
<dbReference type="EMBL" id="MWDQ01000135">
    <property type="protein sequence ID" value="OQB72290.1"/>
    <property type="molecule type" value="Genomic_DNA"/>
</dbReference>
<dbReference type="SFLD" id="SFLDS00029">
    <property type="entry name" value="Radical_SAM"/>
    <property type="match status" value="1"/>
</dbReference>
<dbReference type="GO" id="GO:0046872">
    <property type="term" value="F:metal ion binding"/>
    <property type="evidence" value="ECO:0007669"/>
    <property type="project" value="UniProtKB-KW"/>
</dbReference>
<dbReference type="InterPro" id="IPR023404">
    <property type="entry name" value="rSAM_horseshoe"/>
</dbReference>
<feature type="domain" description="MTTase N-terminal" evidence="14">
    <location>
        <begin position="1"/>
        <end position="104"/>
    </location>
</feature>
<dbReference type="InterPro" id="IPR005839">
    <property type="entry name" value="Methylthiotransferase"/>
</dbReference>
<dbReference type="PANTHER" id="PTHR43020">
    <property type="entry name" value="CDK5 REGULATORY SUBUNIT-ASSOCIATED PROTEIN 1"/>
    <property type="match status" value="1"/>
</dbReference>
<dbReference type="InterPro" id="IPR038135">
    <property type="entry name" value="Methylthiotransferase_N_sf"/>
</dbReference>